<sequence>MSELSDPPKVTAAAQWLADQKEPPSPVVPILRERFGLSALDACNACKLAQTFRTNRKAFG</sequence>
<reference evidence="1 2" key="1">
    <citation type="submission" date="2017-04" db="EMBL/GenBank/DDBJ databases">
        <title>Complete genome sequences of Rhizobium genomic linages associated to common bean (phaseolus vulgaris).</title>
        <authorList>
            <person name="Santamaria R.I."/>
            <person name="Bustos P."/>
            <person name="Perez-Carrascal O."/>
            <person name="Martinez-Flores I."/>
            <person name="Juarez S."/>
            <person name="Lozano L."/>
            <person name="Miranda F."/>
            <person name="Vinuesa P."/>
            <person name="Martinez-Romero E."/>
            <person name="Cevallos M.A."/>
            <person name="Romero D."/>
            <person name="Davila G."/>
            <person name="Gonzalez V."/>
        </authorList>
    </citation>
    <scope>NUCLEOTIDE SEQUENCE [LARGE SCALE GENOMIC DNA]</scope>
    <source>
        <strain evidence="1 2">NXC12</strain>
    </source>
</reference>
<evidence type="ECO:0000313" key="1">
    <source>
        <dbReference type="EMBL" id="ARQ08601.1"/>
    </source>
</evidence>
<proteinExistence type="predicted"/>
<evidence type="ECO:0000313" key="2">
    <source>
        <dbReference type="Proteomes" id="UP000194159"/>
    </source>
</evidence>
<dbReference type="EMBL" id="CP020906">
    <property type="protein sequence ID" value="ARQ08601.1"/>
    <property type="molecule type" value="Genomic_DNA"/>
</dbReference>
<gene>
    <name evidence="1" type="ORF">NXC12_CH00510</name>
</gene>
<dbReference type="Proteomes" id="UP000194159">
    <property type="component" value="Chromosome"/>
</dbReference>
<organism evidence="1 2">
    <name type="scientific">Rhizobium etli</name>
    <dbReference type="NCBI Taxonomy" id="29449"/>
    <lineage>
        <taxon>Bacteria</taxon>
        <taxon>Pseudomonadati</taxon>
        <taxon>Pseudomonadota</taxon>
        <taxon>Alphaproteobacteria</taxon>
        <taxon>Hyphomicrobiales</taxon>
        <taxon>Rhizobiaceae</taxon>
        <taxon>Rhizobium/Agrobacterium group</taxon>
        <taxon>Rhizobium</taxon>
    </lineage>
</organism>
<dbReference type="AlphaFoldDB" id="A0AAN1BCT1"/>
<protein>
    <submittedName>
        <fullName evidence="1">Uncharacterized protein</fullName>
    </submittedName>
</protein>
<name>A0AAN1BCT1_RHIET</name>
<accession>A0AAN1BCT1</accession>